<gene>
    <name evidence="3" type="ORF">KL86DYS1_31297</name>
</gene>
<feature type="domain" description="Pyruvate/ketoisovalerate oxidoreductase catalytic" evidence="2">
    <location>
        <begin position="11"/>
        <end position="185"/>
    </location>
</feature>
<dbReference type="PANTHER" id="PTHR43854:SF1">
    <property type="entry name" value="INDOLEPYRUVATE OXIDOREDUCTASE SUBUNIT IORB"/>
    <property type="match status" value="1"/>
</dbReference>
<evidence type="ECO:0000313" key="3">
    <source>
        <dbReference type="EMBL" id="SBW06147.1"/>
    </source>
</evidence>
<dbReference type="NCBIfam" id="NF005324">
    <property type="entry name" value="PRK06853.1-4"/>
    <property type="match status" value="1"/>
</dbReference>
<dbReference type="AlphaFoldDB" id="A0A212K3C3"/>
<accession>A0A212K3C3</accession>
<dbReference type="EMBL" id="FLUM01000003">
    <property type="protein sequence ID" value="SBW06147.1"/>
    <property type="molecule type" value="Genomic_DNA"/>
</dbReference>
<dbReference type="RefSeq" id="WP_296943916.1">
    <property type="nucleotide sequence ID" value="NZ_LT599032.1"/>
</dbReference>
<evidence type="ECO:0000259" key="2">
    <source>
        <dbReference type="Pfam" id="PF01558"/>
    </source>
</evidence>
<reference evidence="3" key="1">
    <citation type="submission" date="2016-04" db="EMBL/GenBank/DDBJ databases">
        <authorList>
            <person name="Evans L.H."/>
            <person name="Alamgir A."/>
            <person name="Owens N."/>
            <person name="Weber N.D."/>
            <person name="Virtaneva K."/>
            <person name="Barbian K."/>
            <person name="Babar A."/>
            <person name="Rosenke K."/>
        </authorList>
    </citation>
    <scope>NUCLEOTIDE SEQUENCE</scope>
    <source>
        <strain evidence="3">86-1</strain>
    </source>
</reference>
<dbReference type="InterPro" id="IPR052198">
    <property type="entry name" value="IorB_Oxidoreductase"/>
</dbReference>
<dbReference type="Gene3D" id="3.40.920.10">
    <property type="entry name" value="Pyruvate-ferredoxin oxidoreductase, PFOR, domain III"/>
    <property type="match status" value="1"/>
</dbReference>
<organism evidence="3">
    <name type="scientific">uncultured Dysgonomonas sp</name>
    <dbReference type="NCBI Taxonomy" id="206096"/>
    <lineage>
        <taxon>Bacteria</taxon>
        <taxon>Pseudomonadati</taxon>
        <taxon>Bacteroidota</taxon>
        <taxon>Bacteroidia</taxon>
        <taxon>Bacteroidales</taxon>
        <taxon>Dysgonomonadaceae</taxon>
        <taxon>Dysgonomonas</taxon>
        <taxon>environmental samples</taxon>
    </lineage>
</organism>
<proteinExistence type="predicted"/>
<dbReference type="InterPro" id="IPR019752">
    <property type="entry name" value="Pyrv/ketoisovalerate_OxRed_cat"/>
</dbReference>
<dbReference type="GO" id="GO:0016903">
    <property type="term" value="F:oxidoreductase activity, acting on the aldehyde or oxo group of donors"/>
    <property type="evidence" value="ECO:0007669"/>
    <property type="project" value="InterPro"/>
</dbReference>
<dbReference type="InterPro" id="IPR002869">
    <property type="entry name" value="Pyrv_flavodox_OxRed_cen"/>
</dbReference>
<dbReference type="Pfam" id="PF01558">
    <property type="entry name" value="POR"/>
    <property type="match status" value="1"/>
</dbReference>
<evidence type="ECO:0000256" key="1">
    <source>
        <dbReference type="ARBA" id="ARBA00023002"/>
    </source>
</evidence>
<name>A0A212K3C3_9BACT</name>
<keyword evidence="1" id="KW-0560">Oxidoreductase</keyword>
<dbReference type="PANTHER" id="PTHR43854">
    <property type="entry name" value="INDOLEPYRUVATE OXIDOREDUCTASE SUBUNIT IORB"/>
    <property type="match status" value="1"/>
</dbReference>
<sequence>MKLDIILSGVGGQGILSIAAIIGEASLREGLHIKQAEVHGMSQRGGDVQSNLRISSNPIHSDLIAKGTADAILSLEPMEALRYIPYLSDEGWVVTNISPFVNIPNYPELDNILEELSSLPNVILLDVDAIAKEAKVSRAANMVLLGAASVILGIEASKLEGAIAQVFGRKGESVVDMNIKAFREGQSAGRKQVENKRNDSCLSCLRNEISGSTG</sequence>
<protein>
    <recommendedName>
        <fullName evidence="2">Pyruvate/ketoisovalerate oxidoreductase catalytic domain-containing protein</fullName>
    </recommendedName>
</protein>
<dbReference type="SUPFAM" id="SSF53323">
    <property type="entry name" value="Pyruvate-ferredoxin oxidoreductase, PFOR, domain III"/>
    <property type="match status" value="1"/>
</dbReference>